<accession>A0A836CH48</accession>
<keyword evidence="1" id="KW-0812">Transmembrane</keyword>
<evidence type="ECO:0000313" key="4">
    <source>
        <dbReference type="Proteomes" id="UP000664859"/>
    </source>
</evidence>
<keyword evidence="4" id="KW-1185">Reference proteome</keyword>
<proteinExistence type="predicted"/>
<gene>
    <name evidence="3" type="ORF">JKP88DRAFT_263029</name>
</gene>
<dbReference type="EMBL" id="JAFCMP010000201">
    <property type="protein sequence ID" value="KAG5183581.1"/>
    <property type="molecule type" value="Genomic_DNA"/>
</dbReference>
<keyword evidence="1" id="KW-0472">Membrane</keyword>
<keyword evidence="1" id="KW-1133">Transmembrane helix</keyword>
<dbReference type="Pfam" id="PF13229">
    <property type="entry name" value="Beta_helix"/>
    <property type="match status" value="1"/>
</dbReference>
<dbReference type="Gene3D" id="2.160.20.10">
    <property type="entry name" value="Single-stranded right-handed beta-helix, Pectin lyase-like"/>
    <property type="match status" value="1"/>
</dbReference>
<protein>
    <recommendedName>
        <fullName evidence="2">Right handed beta helix domain-containing protein</fullName>
    </recommendedName>
</protein>
<dbReference type="SUPFAM" id="SSF51126">
    <property type="entry name" value="Pectin lyase-like"/>
    <property type="match status" value="1"/>
</dbReference>
<reference evidence="3" key="1">
    <citation type="submission" date="2021-02" db="EMBL/GenBank/DDBJ databases">
        <title>First Annotated Genome of the Yellow-green Alga Tribonema minus.</title>
        <authorList>
            <person name="Mahan K.M."/>
        </authorList>
    </citation>
    <scope>NUCLEOTIDE SEQUENCE</scope>
    <source>
        <strain evidence="3">UTEX B ZZ1240</strain>
    </source>
</reference>
<evidence type="ECO:0000256" key="1">
    <source>
        <dbReference type="SAM" id="Phobius"/>
    </source>
</evidence>
<evidence type="ECO:0000259" key="2">
    <source>
        <dbReference type="Pfam" id="PF13229"/>
    </source>
</evidence>
<dbReference type="PANTHER" id="PTHR11319:SF35">
    <property type="entry name" value="OUTER MEMBRANE PROTEIN PMPC-RELATED"/>
    <property type="match status" value="1"/>
</dbReference>
<dbReference type="AlphaFoldDB" id="A0A836CH48"/>
<organism evidence="3 4">
    <name type="scientific">Tribonema minus</name>
    <dbReference type="NCBI Taxonomy" id="303371"/>
    <lineage>
        <taxon>Eukaryota</taxon>
        <taxon>Sar</taxon>
        <taxon>Stramenopiles</taxon>
        <taxon>Ochrophyta</taxon>
        <taxon>PX clade</taxon>
        <taxon>Xanthophyceae</taxon>
        <taxon>Tribonematales</taxon>
        <taxon>Tribonemataceae</taxon>
        <taxon>Tribonema</taxon>
    </lineage>
</organism>
<dbReference type="PANTHER" id="PTHR11319">
    <property type="entry name" value="G PROTEIN-COUPLED RECEPTOR-RELATED"/>
    <property type="match status" value="1"/>
</dbReference>
<dbReference type="InterPro" id="IPR012334">
    <property type="entry name" value="Pectin_lyas_fold"/>
</dbReference>
<evidence type="ECO:0000313" key="3">
    <source>
        <dbReference type="EMBL" id="KAG5183581.1"/>
    </source>
</evidence>
<dbReference type="InterPro" id="IPR039448">
    <property type="entry name" value="Beta_helix"/>
</dbReference>
<dbReference type="InterPro" id="IPR011050">
    <property type="entry name" value="Pectin_lyase_fold/virulence"/>
</dbReference>
<feature type="transmembrane region" description="Helical" evidence="1">
    <location>
        <begin position="264"/>
        <end position="286"/>
    </location>
</feature>
<comment type="caution">
    <text evidence="3">The sequence shown here is derived from an EMBL/GenBank/DDBJ whole genome shotgun (WGS) entry which is preliminary data.</text>
</comment>
<sequence>MLRNSCAEVLCTYPLLWRGGAIYNHGDRMTIVKSTFEHNRAGGGAIFNAGGADTMIVNSTFHDNQAGSGAIINKKGHVMMITNSRFSHNTARGGAIFNDKCNMTAANSMFTKNTALCGVIFSERNDLTVANSTFSSNSAGDCAVCNATAGYVSMGSYQCGQCTGAAEAASTIALILAGLVAAAAVAYLLPAHGGHALHDHHATSSWRSAQLRVKRSCGKFKFNSNFLRVPIVVAQIQEWSSRQYSWYLRADYSIVCYDKRYWSYAAYAAVMVLVYPVGIPILYAYVIRRKRCVNLERKRHSDNDTSTAPVLNGIGKSSFLIASSFVWDQYTDEADCVNALLLKVDVSADNAQSQVVIGILLITLSVVLIGAVVVSSLYGVAVELNARTSLRNVSEAGERARRSRSSTTVHQTLLVLPNRAPLHSDNVLL</sequence>
<feature type="domain" description="Right handed beta helix" evidence="2">
    <location>
        <begin position="19"/>
        <end position="148"/>
    </location>
</feature>
<name>A0A836CH48_9STRA</name>
<feature type="transmembrane region" description="Helical" evidence="1">
    <location>
        <begin position="168"/>
        <end position="189"/>
    </location>
</feature>
<dbReference type="Proteomes" id="UP000664859">
    <property type="component" value="Unassembled WGS sequence"/>
</dbReference>
<feature type="transmembrane region" description="Helical" evidence="1">
    <location>
        <begin position="355"/>
        <end position="381"/>
    </location>
</feature>